<dbReference type="CDD" id="cd00156">
    <property type="entry name" value="REC"/>
    <property type="match status" value="1"/>
</dbReference>
<gene>
    <name evidence="3" type="ORF">BKK48_05570</name>
</gene>
<evidence type="ECO:0000256" key="1">
    <source>
        <dbReference type="PROSITE-ProRule" id="PRU00169"/>
    </source>
</evidence>
<feature type="modified residue" description="4-aspartylphosphate" evidence="1">
    <location>
        <position position="60"/>
    </location>
</feature>
<reference evidence="3 4" key="1">
    <citation type="submission" date="2016-10" db="EMBL/GenBank/DDBJ databases">
        <title>Rodentibacter gen. nov. and new species.</title>
        <authorList>
            <person name="Christensen H."/>
        </authorList>
    </citation>
    <scope>NUCLEOTIDE SEQUENCE [LARGE SCALE GENOMIC DNA]</scope>
    <source>
        <strain evidence="3 4">Ac69</strain>
    </source>
</reference>
<dbReference type="SUPFAM" id="SSF52172">
    <property type="entry name" value="CheY-like"/>
    <property type="match status" value="1"/>
</dbReference>
<feature type="domain" description="Response regulatory" evidence="2">
    <location>
        <begin position="5"/>
        <end position="125"/>
    </location>
</feature>
<dbReference type="AlphaFoldDB" id="A0A1V3I8P3"/>
<accession>A0A1V3I8P3</accession>
<evidence type="ECO:0000313" key="3">
    <source>
        <dbReference type="EMBL" id="OOF36454.1"/>
    </source>
</evidence>
<evidence type="ECO:0000313" key="4">
    <source>
        <dbReference type="Proteomes" id="UP000189437"/>
    </source>
</evidence>
<keyword evidence="1" id="KW-0597">Phosphoprotein</keyword>
<dbReference type="STRING" id="1908258.BKK48_05570"/>
<dbReference type="GO" id="GO:0000160">
    <property type="term" value="P:phosphorelay signal transduction system"/>
    <property type="evidence" value="ECO:0007669"/>
    <property type="project" value="InterPro"/>
</dbReference>
<evidence type="ECO:0000259" key="2">
    <source>
        <dbReference type="PROSITE" id="PS50110"/>
    </source>
</evidence>
<organism evidence="3 4">
    <name type="scientific">Rodentibacter heidelbergensis</name>
    <dbReference type="NCBI Taxonomy" id="1908258"/>
    <lineage>
        <taxon>Bacteria</taxon>
        <taxon>Pseudomonadati</taxon>
        <taxon>Pseudomonadota</taxon>
        <taxon>Gammaproteobacteria</taxon>
        <taxon>Pasteurellales</taxon>
        <taxon>Pasteurellaceae</taxon>
        <taxon>Rodentibacter</taxon>
    </lineage>
</organism>
<dbReference type="EMBL" id="MLHH01000011">
    <property type="protein sequence ID" value="OOF36454.1"/>
    <property type="molecule type" value="Genomic_DNA"/>
</dbReference>
<comment type="caution">
    <text evidence="3">The sequence shown here is derived from an EMBL/GenBank/DDBJ whole genome shotgun (WGS) entry which is preliminary data.</text>
</comment>
<keyword evidence="4" id="KW-1185">Reference proteome</keyword>
<protein>
    <submittedName>
        <fullName evidence="3">Response regulator</fullName>
    </submittedName>
</protein>
<dbReference type="Proteomes" id="UP000189437">
    <property type="component" value="Unassembled WGS sequence"/>
</dbReference>
<dbReference type="RefSeq" id="WP_244154870.1">
    <property type="nucleotide sequence ID" value="NZ_MLHH01000011.1"/>
</dbReference>
<dbReference type="InterPro" id="IPR011006">
    <property type="entry name" value="CheY-like_superfamily"/>
</dbReference>
<dbReference type="InterPro" id="IPR001789">
    <property type="entry name" value="Sig_transdc_resp-reg_receiver"/>
</dbReference>
<sequence>MSDMKLLLVEDHKQDQDLCQDAVRDFNDDNDVKVDLKICGSLIEAEEKLKSSDFDGAIIDMKLTDTGGAEGNEVIKRIKENFNRIPVVIMTGTPNVAERNDFPLIGVYEKGGDVTYSDIIKKFGHIYSTGLTKIMGGRGIIERKLTTIFTHILTQSFPDGNDSEKKSWIKYAESDPTRTEKALLRYTLNHLLYHLDNDVSSCYPEEMYISPPVNDRINTGCILKDKISEQYYIVMNPVCDLAERSNGGCNTDRALLVEIQSIEEILPKGITEKQLKNELEKIYRNKKSLYYHWLPETSLSSPYIGGVINFRRVSTHTKEQINDSFEKLVIQVAAPFLKDIVSRFSSYYARQGQPDIDIELLK</sequence>
<name>A0A1V3I8P3_9PAST</name>
<dbReference type="PROSITE" id="PS50110">
    <property type="entry name" value="RESPONSE_REGULATORY"/>
    <property type="match status" value="1"/>
</dbReference>
<dbReference type="Gene3D" id="3.40.50.2300">
    <property type="match status" value="1"/>
</dbReference>
<proteinExistence type="predicted"/>